<keyword evidence="11" id="KW-0115">cAMP biosynthesis</keyword>
<protein>
    <recommendedName>
        <fullName evidence="4">Adenylate cyclase</fullName>
        <ecNumber evidence="3">4.6.1.1</ecNumber>
    </recommendedName>
    <alternativeName>
        <fullName evidence="14">ATP pyrophosphate-lyase</fullName>
    </alternativeName>
    <alternativeName>
        <fullName evidence="15">Adenylyl cyclase</fullName>
    </alternativeName>
</protein>
<dbReference type="InterPro" id="IPR029016">
    <property type="entry name" value="GAF-like_dom_sf"/>
</dbReference>
<dbReference type="InterPro" id="IPR029787">
    <property type="entry name" value="Nucleotide_cyclase"/>
</dbReference>
<dbReference type="GO" id="GO:0005886">
    <property type="term" value="C:plasma membrane"/>
    <property type="evidence" value="ECO:0007669"/>
    <property type="project" value="UniProtKB-ARBA"/>
</dbReference>
<evidence type="ECO:0000256" key="8">
    <source>
        <dbReference type="ARBA" id="ARBA00022840"/>
    </source>
</evidence>
<dbReference type="Proteomes" id="UP000029738">
    <property type="component" value="Unassembled WGS sequence"/>
</dbReference>
<dbReference type="PANTHER" id="PTHR11920">
    <property type="entry name" value="GUANYLYL CYCLASE"/>
    <property type="match status" value="1"/>
</dbReference>
<evidence type="ECO:0000256" key="15">
    <source>
        <dbReference type="ARBA" id="ARBA00032637"/>
    </source>
</evidence>
<evidence type="ECO:0000313" key="20">
    <source>
        <dbReference type="Proteomes" id="UP000029738"/>
    </source>
</evidence>
<evidence type="ECO:0000256" key="9">
    <source>
        <dbReference type="ARBA" id="ARBA00022842"/>
    </source>
</evidence>
<comment type="subunit">
    <text evidence="16">Homodimer. Can also exist as monomer.</text>
</comment>
<comment type="subcellular location">
    <subcellularLocation>
        <location evidence="2">Membrane</location>
    </subcellularLocation>
</comment>
<evidence type="ECO:0000256" key="16">
    <source>
        <dbReference type="ARBA" id="ARBA00064436"/>
    </source>
</evidence>
<dbReference type="InterPro" id="IPR001054">
    <property type="entry name" value="A/G_cyclase"/>
</dbReference>
<dbReference type="EMBL" id="JHEG04000001">
    <property type="protein sequence ID" value="KAF3890401.1"/>
    <property type="molecule type" value="Genomic_DNA"/>
</dbReference>
<reference evidence="19" key="2">
    <citation type="submission" date="2019-11" db="EMBL/GenBank/DDBJ databases">
        <title>Improved Assembly of Tolypothrix boutellei genome.</title>
        <authorList>
            <person name="Sarangi A.N."/>
            <person name="Mukherjee M."/>
            <person name="Ghosh S."/>
            <person name="Singh D."/>
            <person name="Das A."/>
            <person name="Kant S."/>
            <person name="Prusty A."/>
            <person name="Tripathy S."/>
        </authorList>
    </citation>
    <scope>NUCLEOTIDE SEQUENCE</scope>
    <source>
        <strain evidence="19">VB521301</strain>
    </source>
</reference>
<evidence type="ECO:0000256" key="13">
    <source>
        <dbReference type="ARBA" id="ARBA00023239"/>
    </source>
</evidence>
<dbReference type="GO" id="GO:0004016">
    <property type="term" value="F:adenylate cyclase activity"/>
    <property type="evidence" value="ECO:0007669"/>
    <property type="project" value="UniProtKB-EC"/>
</dbReference>
<evidence type="ECO:0000256" key="1">
    <source>
        <dbReference type="ARBA" id="ARBA00001593"/>
    </source>
</evidence>
<dbReference type="EC" id="4.6.1.1" evidence="3"/>
<evidence type="ECO:0000259" key="18">
    <source>
        <dbReference type="PROSITE" id="PS50125"/>
    </source>
</evidence>
<dbReference type="GO" id="GO:0046872">
    <property type="term" value="F:metal ion binding"/>
    <property type="evidence" value="ECO:0007669"/>
    <property type="project" value="UniProtKB-KW"/>
</dbReference>
<dbReference type="Gene3D" id="3.30.450.40">
    <property type="match status" value="1"/>
</dbReference>
<dbReference type="Pfam" id="PF00211">
    <property type="entry name" value="Guanylate_cyc"/>
    <property type="match status" value="1"/>
</dbReference>
<dbReference type="GO" id="GO:0006171">
    <property type="term" value="P:cAMP biosynthetic process"/>
    <property type="evidence" value="ECO:0007669"/>
    <property type="project" value="UniProtKB-KW"/>
</dbReference>
<dbReference type="GO" id="GO:0005524">
    <property type="term" value="F:ATP binding"/>
    <property type="evidence" value="ECO:0007669"/>
    <property type="project" value="UniProtKB-KW"/>
</dbReference>
<evidence type="ECO:0000256" key="6">
    <source>
        <dbReference type="ARBA" id="ARBA00022723"/>
    </source>
</evidence>
<dbReference type="RefSeq" id="WP_050045521.1">
    <property type="nucleotide sequence ID" value="NZ_JHEG04000001.1"/>
</dbReference>
<reference evidence="19" key="1">
    <citation type="journal article" date="2015" name="Genome Announc.">
        <title>Draft Genome Sequence of Tolypothrix boutellei Strain VB521301.</title>
        <authorList>
            <person name="Chandrababunaidu M.M."/>
            <person name="Singh D."/>
            <person name="Sen D."/>
            <person name="Bhan S."/>
            <person name="Das S."/>
            <person name="Gupta A."/>
            <person name="Adhikary S.P."/>
            <person name="Tripathy S."/>
        </authorList>
    </citation>
    <scope>NUCLEOTIDE SEQUENCE</scope>
    <source>
        <strain evidence="19">VB521301</strain>
    </source>
</reference>
<sequence length="472" mass="53065">MTFIPTSTESSRLEEQNYQQLLLLSRRLISEAQAFSSRIASVNEIAIAINQTLKVDEILRVVGKQAKWLLDFEHCSVCLRDKQGTACAKGDKQGTACAKSDRKETWSINTLFSSVAEVECLDISNLGVVSHALRTGQAQLIHDNSTIGFLHQYKSAIVIPLECDRQILGTINFASITPKTYNQEDLRIGYLLAVQLSAAIRNAERFEELNRLYLELEEEKRKSDELLLNILPTDIASELKQTGTVKPVFYESASVLFTDFKNFTQLSEQLTPQELVDELDYCFSCFDQFIEAHNLEKLKTIGDSYMCVGGIPVPNKTHAIDTVLAAINIRAFMQWRKQEKVFLNYPYWDIRIGIHSGPLLAGVIGHKKFAYDVWGDTVNTASRMESSGIPGSINISQNTFELVKDFFAVEYRGKVSAKNKGDIDMYLVTKIKDGLSLDPTGLLPNELFNELYFTLQSSTDPNSEKYPVDTCS</sequence>
<evidence type="ECO:0000256" key="2">
    <source>
        <dbReference type="ARBA" id="ARBA00004370"/>
    </source>
</evidence>
<dbReference type="SMART" id="SM00065">
    <property type="entry name" value="GAF"/>
    <property type="match status" value="1"/>
</dbReference>
<proteinExistence type="inferred from homology"/>
<evidence type="ECO:0000256" key="11">
    <source>
        <dbReference type="ARBA" id="ARBA00022998"/>
    </source>
</evidence>
<keyword evidence="12" id="KW-0472">Membrane</keyword>
<dbReference type="PROSITE" id="PS50125">
    <property type="entry name" value="GUANYLATE_CYCLASE_2"/>
    <property type="match status" value="1"/>
</dbReference>
<dbReference type="SUPFAM" id="SSF55073">
    <property type="entry name" value="Nucleotide cyclase"/>
    <property type="match status" value="1"/>
</dbReference>
<dbReference type="InterPro" id="IPR050401">
    <property type="entry name" value="Cyclic_nucleotide_synthase"/>
</dbReference>
<evidence type="ECO:0000256" key="7">
    <source>
        <dbReference type="ARBA" id="ARBA00022741"/>
    </source>
</evidence>
<comment type="similarity">
    <text evidence="17">Belongs to the adenylyl cyclase class-4/guanylyl cyclase family.</text>
</comment>
<comment type="caution">
    <text evidence="19">The sequence shown here is derived from an EMBL/GenBank/DDBJ whole genome shotgun (WGS) entry which is preliminary data.</text>
</comment>
<keyword evidence="8" id="KW-0067">ATP-binding</keyword>
<evidence type="ECO:0000256" key="10">
    <source>
        <dbReference type="ARBA" id="ARBA00022989"/>
    </source>
</evidence>
<keyword evidence="10" id="KW-1133">Transmembrane helix</keyword>
<evidence type="ECO:0000256" key="17">
    <source>
        <dbReference type="RuleBase" id="RU000405"/>
    </source>
</evidence>
<gene>
    <name evidence="19" type="ORF">DA73_0400036855</name>
</gene>
<name>A0A8S9TCU9_9CYAN</name>
<keyword evidence="13 17" id="KW-0456">Lyase</keyword>
<accession>A0A8S9TCU9</accession>
<dbReference type="InterPro" id="IPR018297">
    <property type="entry name" value="A/G_cyclase_CS"/>
</dbReference>
<comment type="catalytic activity">
    <reaction evidence="1">
        <text>ATP = 3',5'-cyclic AMP + diphosphate</text>
        <dbReference type="Rhea" id="RHEA:15389"/>
        <dbReference type="ChEBI" id="CHEBI:30616"/>
        <dbReference type="ChEBI" id="CHEBI:33019"/>
        <dbReference type="ChEBI" id="CHEBI:58165"/>
        <dbReference type="EC" id="4.6.1.1"/>
    </reaction>
</comment>
<keyword evidence="9" id="KW-0460">Magnesium</keyword>
<organism evidence="19 20">
    <name type="scientific">Tolypothrix bouteillei VB521301</name>
    <dbReference type="NCBI Taxonomy" id="1479485"/>
    <lineage>
        <taxon>Bacteria</taxon>
        <taxon>Bacillati</taxon>
        <taxon>Cyanobacteriota</taxon>
        <taxon>Cyanophyceae</taxon>
        <taxon>Nostocales</taxon>
        <taxon>Tolypothrichaceae</taxon>
        <taxon>Tolypothrix</taxon>
    </lineage>
</organism>
<dbReference type="Pfam" id="PF01590">
    <property type="entry name" value="GAF"/>
    <property type="match status" value="1"/>
</dbReference>
<evidence type="ECO:0000256" key="5">
    <source>
        <dbReference type="ARBA" id="ARBA00022692"/>
    </source>
</evidence>
<evidence type="ECO:0000313" key="19">
    <source>
        <dbReference type="EMBL" id="KAF3890401.1"/>
    </source>
</evidence>
<dbReference type="OrthoDB" id="315417at2"/>
<evidence type="ECO:0000256" key="14">
    <source>
        <dbReference type="ARBA" id="ARBA00032597"/>
    </source>
</evidence>
<dbReference type="SUPFAM" id="SSF55781">
    <property type="entry name" value="GAF domain-like"/>
    <property type="match status" value="1"/>
</dbReference>
<keyword evidence="7" id="KW-0547">Nucleotide-binding</keyword>
<dbReference type="FunFam" id="3.30.70.1230:FF:000033">
    <property type="entry name" value="Adenylate cyclase"/>
    <property type="match status" value="1"/>
</dbReference>
<evidence type="ECO:0000256" key="4">
    <source>
        <dbReference type="ARBA" id="ARBA00021420"/>
    </source>
</evidence>
<evidence type="ECO:0000256" key="3">
    <source>
        <dbReference type="ARBA" id="ARBA00012201"/>
    </source>
</evidence>
<dbReference type="GO" id="GO:0035556">
    <property type="term" value="P:intracellular signal transduction"/>
    <property type="evidence" value="ECO:0007669"/>
    <property type="project" value="InterPro"/>
</dbReference>
<evidence type="ECO:0000256" key="12">
    <source>
        <dbReference type="ARBA" id="ARBA00023136"/>
    </source>
</evidence>
<dbReference type="PANTHER" id="PTHR11920:SF335">
    <property type="entry name" value="GUANYLATE CYCLASE"/>
    <property type="match status" value="1"/>
</dbReference>
<dbReference type="SMART" id="SM00044">
    <property type="entry name" value="CYCc"/>
    <property type="match status" value="1"/>
</dbReference>
<dbReference type="AlphaFoldDB" id="A0A8S9TCU9"/>
<dbReference type="Gene3D" id="3.30.70.1230">
    <property type="entry name" value="Nucleotide cyclase"/>
    <property type="match status" value="1"/>
</dbReference>
<keyword evidence="20" id="KW-1185">Reference proteome</keyword>
<dbReference type="InterPro" id="IPR003018">
    <property type="entry name" value="GAF"/>
</dbReference>
<dbReference type="CDD" id="cd07302">
    <property type="entry name" value="CHD"/>
    <property type="match status" value="1"/>
</dbReference>
<keyword evidence="6" id="KW-0479">Metal-binding</keyword>
<dbReference type="PROSITE" id="PS00452">
    <property type="entry name" value="GUANYLATE_CYCLASE_1"/>
    <property type="match status" value="1"/>
</dbReference>
<feature type="domain" description="Guanylate cyclase" evidence="18">
    <location>
        <begin position="254"/>
        <end position="385"/>
    </location>
</feature>
<keyword evidence="5" id="KW-0812">Transmembrane</keyword>